<dbReference type="InterPro" id="IPR012340">
    <property type="entry name" value="NA-bd_OB-fold"/>
</dbReference>
<dbReference type="EC" id="6.1.1.23" evidence="7"/>
<dbReference type="Gene3D" id="3.30.930.10">
    <property type="entry name" value="Bira Bifunctional Protein, Domain 2"/>
    <property type="match status" value="1"/>
</dbReference>
<reference evidence="9 10" key="2">
    <citation type="submission" date="2010-03" db="EMBL/GenBank/DDBJ databases">
        <authorList>
            <person name="Pajon A."/>
        </authorList>
    </citation>
    <scope>NUCLEOTIDE SEQUENCE [LARGE SCALE GENOMIC DNA]</scope>
    <source>
        <strain evidence="9 10">SGP1</strain>
    </source>
</reference>
<feature type="binding site" evidence="7">
    <location>
        <position position="508"/>
    </location>
    <ligand>
        <name>L-aspartate</name>
        <dbReference type="ChEBI" id="CHEBI:29991"/>
    </ligand>
</feature>
<dbReference type="HAMAP" id="MF_00044">
    <property type="entry name" value="Asp_tRNA_synth_type1"/>
    <property type="match status" value="1"/>
</dbReference>
<sequence>MASSSGSETARGDFFDRSWQRTKLCGDFSREDAGREVRANGWVRRRRDLGGIIFIELWDHTGSVQVVFNPEAGDVHGAAGGLRSEYCVAVRGKLRIRPEGTENPGLKTGAVEIVAQDLLILSKASPIPFEVGEATDDVDENLRLTYRYLDLRRERMQNNLRTRSRINAFTRRYLEGQGFVELETPILTKATPEGARDYLVPSRVTPGTFYALPQSPQLFKQILMVSGFDRYYQIARCFRDEDLRADRQPEFTQVDIEMSYVVEDDVMELIEGYMKGLFKEVLGVDVPTPFGRMLYWDAMDRYGSDKPDLRVTLELCDVASVFAKASFEPFKQVLDGGGVVRALPLPGGAALSRKELMDLEDRARKFGASGLAAFQMKEGALKGPLVKFLTEGELEELCRIANLKDGDALFVLADASRARACTILGVLRLDLGRSRGFMNEKEWRFLWVTKFPLFEWSDEEKRWVAMHHPFTSPVLEEGDLMERDPSKALARAYDCVLNGNEVGGGSIRIHDPEVQARLFKCLGISPEEAKRRFGFFLNALSYGTPPHGGIALGVDRLVMLLCGGQSIRDVMTFPKTQRAQCLLSQAPDVVEQSRLDELRIAVVPPEAE</sequence>
<feature type="binding site" evidence="7">
    <location>
        <begin position="239"/>
        <end position="241"/>
    </location>
    <ligand>
        <name>ATP</name>
        <dbReference type="ChEBI" id="CHEBI:30616"/>
    </ligand>
</feature>
<accession>A0AB94IYG9</accession>
<evidence type="ECO:0000256" key="7">
    <source>
        <dbReference type="HAMAP-Rule" id="MF_00044"/>
    </source>
</evidence>
<feature type="binding site" evidence="7">
    <location>
        <position position="239"/>
    </location>
    <ligand>
        <name>L-aspartate</name>
        <dbReference type="ChEBI" id="CHEBI:29991"/>
    </ligand>
</feature>
<dbReference type="PRINTS" id="PR01042">
    <property type="entry name" value="TRNASYNTHASP"/>
</dbReference>
<comment type="subcellular location">
    <subcellularLocation>
        <location evidence="7">Cytoplasm</location>
    </subcellularLocation>
</comment>
<evidence type="ECO:0000256" key="6">
    <source>
        <dbReference type="ARBA" id="ARBA00023146"/>
    </source>
</evidence>
<dbReference type="Gene3D" id="3.30.1360.30">
    <property type="entry name" value="GAD-like domain"/>
    <property type="match status" value="1"/>
</dbReference>
<evidence type="ECO:0000256" key="3">
    <source>
        <dbReference type="ARBA" id="ARBA00022741"/>
    </source>
</evidence>
<comment type="function">
    <text evidence="7">Aspartyl-tRNA synthetase with relaxed tRNA specificity since it is able to aspartylate not only its cognate tRNA(Asp) but also tRNA(Asn). Reaction proceeds in two steps: L-aspartate is first activated by ATP to form Asp-AMP and then transferred to the acceptor end of tRNA(Asp/Asn).</text>
</comment>
<dbReference type="PROSITE" id="PS50862">
    <property type="entry name" value="AA_TRNA_LIGASE_II"/>
    <property type="match status" value="1"/>
</dbReference>
<dbReference type="InterPro" id="IPR029351">
    <property type="entry name" value="GAD_dom"/>
</dbReference>
<dbReference type="GO" id="GO:0004815">
    <property type="term" value="F:aspartate-tRNA ligase activity"/>
    <property type="evidence" value="ECO:0007669"/>
    <property type="project" value="UniProtKB-UniRule"/>
</dbReference>
<dbReference type="CDD" id="cd04317">
    <property type="entry name" value="EcAspRS_like_N"/>
    <property type="match status" value="1"/>
</dbReference>
<dbReference type="GO" id="GO:0003676">
    <property type="term" value="F:nucleic acid binding"/>
    <property type="evidence" value="ECO:0007669"/>
    <property type="project" value="InterPro"/>
</dbReference>
<proteinExistence type="inferred from homology"/>
<dbReference type="Proteomes" id="UP000008957">
    <property type="component" value="Chromosome"/>
</dbReference>
<dbReference type="SUPFAM" id="SSF55261">
    <property type="entry name" value="GAD domain-like"/>
    <property type="match status" value="1"/>
</dbReference>
<gene>
    <name evidence="7" type="primary">aspS</name>
    <name evidence="9" type="ORF">SY1_21280</name>
</gene>
<evidence type="ECO:0000313" key="9">
    <source>
        <dbReference type="EMBL" id="CBL28873.1"/>
    </source>
</evidence>
<feature type="binding site" evidence="7">
    <location>
        <position position="248"/>
    </location>
    <ligand>
        <name>ATP</name>
        <dbReference type="ChEBI" id="CHEBI:30616"/>
    </ligand>
</feature>
<dbReference type="KEGG" id="sbr:SY1_21280"/>
<keyword evidence="5 7" id="KW-0648">Protein biosynthesis</keyword>
<feature type="binding site" evidence="7">
    <location>
        <position position="467"/>
    </location>
    <ligand>
        <name>L-aspartate</name>
        <dbReference type="ChEBI" id="CHEBI:29991"/>
    </ligand>
</feature>
<dbReference type="GO" id="GO:0005737">
    <property type="term" value="C:cytoplasm"/>
    <property type="evidence" value="ECO:0007669"/>
    <property type="project" value="UniProtKB-SubCell"/>
</dbReference>
<keyword evidence="10" id="KW-1185">Reference proteome</keyword>
<dbReference type="InterPro" id="IPR047089">
    <property type="entry name" value="Asp-tRNA-ligase_1_N"/>
</dbReference>
<feature type="binding site" evidence="7">
    <location>
        <position position="193"/>
    </location>
    <ligand>
        <name>L-aspartate</name>
        <dbReference type="ChEBI" id="CHEBI:29991"/>
    </ligand>
</feature>
<evidence type="ECO:0000313" key="10">
    <source>
        <dbReference type="Proteomes" id="UP000008957"/>
    </source>
</evidence>
<feature type="binding site" evidence="7">
    <location>
        <position position="501"/>
    </location>
    <ligand>
        <name>ATP</name>
        <dbReference type="ChEBI" id="CHEBI:30616"/>
    </ligand>
</feature>
<comment type="caution">
    <text evidence="7">Lacks conserved residue(s) required for the propagation of feature annotation.</text>
</comment>
<dbReference type="Gene3D" id="2.40.50.140">
    <property type="entry name" value="Nucleic acid-binding proteins"/>
    <property type="match status" value="1"/>
</dbReference>
<dbReference type="Pfam" id="PF01336">
    <property type="entry name" value="tRNA_anti-codon"/>
    <property type="match status" value="1"/>
</dbReference>
<comment type="subunit">
    <text evidence="7">Homodimer.</text>
</comment>
<evidence type="ECO:0000259" key="8">
    <source>
        <dbReference type="PROSITE" id="PS50862"/>
    </source>
</evidence>
<keyword evidence="7" id="KW-0963">Cytoplasm</keyword>
<feature type="site" description="Important for tRNA non-discrimination" evidence="7">
    <location>
        <position position="100"/>
    </location>
</feature>
<dbReference type="SUPFAM" id="SSF55681">
    <property type="entry name" value="Class II aaRS and biotin synthetases"/>
    <property type="match status" value="1"/>
</dbReference>
<dbReference type="InterPro" id="IPR004115">
    <property type="entry name" value="GAD-like_sf"/>
</dbReference>
<feature type="region of interest" description="Aspartate" evidence="7">
    <location>
        <begin position="217"/>
        <end position="220"/>
    </location>
</feature>
<evidence type="ECO:0000256" key="1">
    <source>
        <dbReference type="ARBA" id="ARBA00006303"/>
    </source>
</evidence>
<dbReference type="SUPFAM" id="SSF50249">
    <property type="entry name" value="Nucleic acid-binding proteins"/>
    <property type="match status" value="1"/>
</dbReference>
<keyword evidence="6 7" id="KW-0030">Aminoacyl-tRNA synthetase</keyword>
<protein>
    <recommendedName>
        <fullName evidence="7">Aspartate--tRNA(Asp/Asn) ligase</fullName>
        <ecNumber evidence="7">6.1.1.23</ecNumber>
    </recommendedName>
    <alternativeName>
        <fullName evidence="7">Aspartyl-tRNA synthetase</fullName>
        <shortName evidence="7">AspRS</shortName>
    </alternativeName>
    <alternativeName>
        <fullName evidence="7">Non-discriminating aspartyl-tRNA synthetase</fullName>
        <shortName evidence="7">ND-AspRS</shortName>
    </alternativeName>
</protein>
<comment type="catalytic activity">
    <reaction evidence="7">
        <text>tRNA(Asx) + L-aspartate + ATP = L-aspartyl-tRNA(Asx) + AMP + diphosphate</text>
        <dbReference type="Rhea" id="RHEA:18349"/>
        <dbReference type="Rhea" id="RHEA-COMP:9710"/>
        <dbReference type="Rhea" id="RHEA-COMP:9711"/>
        <dbReference type="ChEBI" id="CHEBI:29991"/>
        <dbReference type="ChEBI" id="CHEBI:30616"/>
        <dbReference type="ChEBI" id="CHEBI:33019"/>
        <dbReference type="ChEBI" id="CHEBI:78442"/>
        <dbReference type="ChEBI" id="CHEBI:78516"/>
        <dbReference type="ChEBI" id="CHEBI:456215"/>
        <dbReference type="EC" id="6.1.1.23"/>
    </reaction>
</comment>
<organism evidence="9 10">
    <name type="scientific">Fretibacterium fastidiosum</name>
    <dbReference type="NCBI Taxonomy" id="651822"/>
    <lineage>
        <taxon>Bacteria</taxon>
        <taxon>Thermotogati</taxon>
        <taxon>Synergistota</taxon>
        <taxon>Synergistia</taxon>
        <taxon>Synergistales</taxon>
        <taxon>Aminobacteriaceae</taxon>
        <taxon>Fretibacterium</taxon>
    </lineage>
</organism>
<dbReference type="NCBIfam" id="NF001750">
    <property type="entry name" value="PRK00476.1"/>
    <property type="match status" value="1"/>
</dbReference>
<keyword evidence="4 7" id="KW-0067">ATP-binding</keyword>
<dbReference type="Pfam" id="PF00152">
    <property type="entry name" value="tRNA-synt_2"/>
    <property type="match status" value="1"/>
</dbReference>
<evidence type="ECO:0000256" key="5">
    <source>
        <dbReference type="ARBA" id="ARBA00022917"/>
    </source>
</evidence>
<dbReference type="InterPro" id="IPR004365">
    <property type="entry name" value="NA-bd_OB_tRNA"/>
</dbReference>
<evidence type="ECO:0000256" key="4">
    <source>
        <dbReference type="ARBA" id="ARBA00022840"/>
    </source>
</evidence>
<dbReference type="GO" id="GO:0050560">
    <property type="term" value="F:aspartate-tRNA(Asn) ligase activity"/>
    <property type="evidence" value="ECO:0007669"/>
    <property type="project" value="UniProtKB-EC"/>
</dbReference>
<dbReference type="NCBIfam" id="TIGR00459">
    <property type="entry name" value="aspS_bact"/>
    <property type="match status" value="1"/>
</dbReference>
<feature type="domain" description="Aminoacyl-transfer RNA synthetases class-II family profile" evidence="8">
    <location>
        <begin position="160"/>
        <end position="574"/>
    </location>
</feature>
<dbReference type="GO" id="GO:0006422">
    <property type="term" value="P:aspartyl-tRNA aminoacylation"/>
    <property type="evidence" value="ECO:0007669"/>
    <property type="project" value="UniProtKB-UniRule"/>
</dbReference>
<feature type="binding site" evidence="7">
    <location>
        <begin position="553"/>
        <end position="556"/>
    </location>
    <ligand>
        <name>ATP</name>
        <dbReference type="ChEBI" id="CHEBI:30616"/>
    </ligand>
</feature>
<dbReference type="AlphaFoldDB" id="A0AB94IYG9"/>
<dbReference type="Pfam" id="PF02938">
    <property type="entry name" value="GAD"/>
    <property type="match status" value="1"/>
</dbReference>
<dbReference type="InterPro" id="IPR006195">
    <property type="entry name" value="aa-tRNA-synth_II"/>
</dbReference>
<reference evidence="10" key="1">
    <citation type="submission" date="2010-03" db="EMBL/GenBank/DDBJ databases">
        <title>The genome sequence of Synergistetes sp. SGP1.</title>
        <authorList>
            <consortium name="metaHIT consortium -- http://www.metahit.eu/"/>
            <person name="Pajon A."/>
            <person name="Turner K."/>
            <person name="Parkhill J."/>
            <person name="Wade W."/>
            <person name="Vartoukian S."/>
        </authorList>
    </citation>
    <scope>NUCLEOTIDE SEQUENCE [LARGE SCALE GENOMIC DNA]</scope>
    <source>
        <strain evidence="10">SGP1</strain>
    </source>
</reference>
<dbReference type="EMBL" id="FP929056">
    <property type="protein sequence ID" value="CBL28873.1"/>
    <property type="molecule type" value="Genomic_DNA"/>
</dbReference>
<dbReference type="CDD" id="cd00777">
    <property type="entry name" value="AspRS_core"/>
    <property type="match status" value="1"/>
</dbReference>
<dbReference type="PANTHER" id="PTHR22594:SF5">
    <property type="entry name" value="ASPARTATE--TRNA LIGASE, MITOCHONDRIAL"/>
    <property type="match status" value="1"/>
</dbReference>
<dbReference type="GO" id="GO:0005524">
    <property type="term" value="F:ATP binding"/>
    <property type="evidence" value="ECO:0007669"/>
    <property type="project" value="UniProtKB-UniRule"/>
</dbReference>
<name>A0AB94IYG9_9BACT</name>
<dbReference type="InterPro" id="IPR002312">
    <property type="entry name" value="Asp/Asn-tRNA-synth_IIb"/>
</dbReference>
<dbReference type="PANTHER" id="PTHR22594">
    <property type="entry name" value="ASPARTYL/LYSYL-TRNA SYNTHETASE"/>
    <property type="match status" value="1"/>
</dbReference>
<dbReference type="InterPro" id="IPR047090">
    <property type="entry name" value="AspRS_core"/>
</dbReference>
<keyword evidence="2 7" id="KW-0436">Ligase</keyword>
<dbReference type="InterPro" id="IPR045864">
    <property type="entry name" value="aa-tRNA-synth_II/BPL/LPL"/>
</dbReference>
<dbReference type="InterPro" id="IPR004524">
    <property type="entry name" value="Asp-tRNA-ligase_1"/>
</dbReference>
<dbReference type="RefSeq" id="WP_015557020.1">
    <property type="nucleotide sequence ID" value="NC_021038.1"/>
</dbReference>
<evidence type="ECO:0000256" key="2">
    <source>
        <dbReference type="ARBA" id="ARBA00022598"/>
    </source>
</evidence>
<keyword evidence="3 7" id="KW-0547">Nucleotide-binding</keyword>
<dbReference type="InterPro" id="IPR004364">
    <property type="entry name" value="Aa-tRNA-synt_II"/>
</dbReference>
<comment type="similarity">
    <text evidence="1 7">Belongs to the class-II aminoacyl-tRNA synthetase family. Type 1 subfamily.</text>
</comment>